<evidence type="ECO:0000313" key="3">
    <source>
        <dbReference type="Proteomes" id="UP000008963"/>
    </source>
</evidence>
<keyword evidence="2" id="KW-0378">Hydrolase</keyword>
<dbReference type="AlphaFoldDB" id="E1WY89"/>
<gene>
    <name evidence="2" type="ordered locus">BMS_2871</name>
</gene>
<dbReference type="PATRIC" id="fig|862908.3.peg.2746"/>
<dbReference type="STRING" id="862908.BMS_2871"/>
<dbReference type="Proteomes" id="UP000008963">
    <property type="component" value="Chromosome"/>
</dbReference>
<organism evidence="2 3">
    <name type="scientific">Halobacteriovorax marinus (strain ATCC BAA-682 / DSM 15412 / SJ)</name>
    <name type="common">Bacteriovorax marinus</name>
    <dbReference type="NCBI Taxonomy" id="862908"/>
    <lineage>
        <taxon>Bacteria</taxon>
        <taxon>Pseudomonadati</taxon>
        <taxon>Bdellovibrionota</taxon>
        <taxon>Bacteriovoracia</taxon>
        <taxon>Bacteriovoracales</taxon>
        <taxon>Halobacteriovoraceae</taxon>
        <taxon>Halobacteriovorax</taxon>
    </lineage>
</organism>
<dbReference type="HOGENOM" id="CLU_1223325_0_0_7"/>
<reference evidence="3" key="1">
    <citation type="journal article" date="2013" name="ISME J.">
        <title>A small predatory core genome in the divergent marine Bacteriovorax marinus SJ and the terrestrial Bdellovibrio bacteriovorus.</title>
        <authorList>
            <person name="Crossman L.C."/>
            <person name="Chen H."/>
            <person name="Cerdeno-Tarraga A.M."/>
            <person name="Brooks K."/>
            <person name="Quail M.A."/>
            <person name="Pineiro S.A."/>
            <person name="Hobley L."/>
            <person name="Sockett R.E."/>
            <person name="Bentley S.D."/>
            <person name="Parkhill J."/>
            <person name="Williams H.N."/>
            <person name="Stine O.C."/>
        </authorList>
    </citation>
    <scope>NUCLEOTIDE SEQUENCE [LARGE SCALE GENOMIC DNA]</scope>
    <source>
        <strain evidence="3">ATCC BAA-682 / DSM 15412 / SJ</strain>
    </source>
</reference>
<dbReference type="GO" id="GO:0006508">
    <property type="term" value="P:proteolysis"/>
    <property type="evidence" value="ECO:0007669"/>
    <property type="project" value="UniProtKB-KW"/>
</dbReference>
<protein>
    <submittedName>
        <fullName evidence="2">ATP-dependent protease</fullName>
    </submittedName>
</protein>
<dbReference type="InterPro" id="IPR046336">
    <property type="entry name" value="Lon_prtase_N_sf"/>
</dbReference>
<dbReference type="OrthoDB" id="5290896at2"/>
<keyword evidence="2" id="KW-0645">Protease</keyword>
<dbReference type="GO" id="GO:0008233">
    <property type="term" value="F:peptidase activity"/>
    <property type="evidence" value="ECO:0007669"/>
    <property type="project" value="UniProtKB-KW"/>
</dbReference>
<keyword evidence="3" id="KW-1185">Reference proteome</keyword>
<dbReference type="KEGG" id="bmx:BMS_2871"/>
<dbReference type="Gene3D" id="2.30.130.40">
    <property type="entry name" value="LON domain-like"/>
    <property type="match status" value="1"/>
</dbReference>
<dbReference type="RefSeq" id="WP_014245418.1">
    <property type="nucleotide sequence ID" value="NC_016620.1"/>
</dbReference>
<dbReference type="InterPro" id="IPR003111">
    <property type="entry name" value="Lon_prtase_N"/>
</dbReference>
<feature type="domain" description="Lon N-terminal" evidence="1">
    <location>
        <begin position="6"/>
        <end position="200"/>
    </location>
</feature>
<dbReference type="Pfam" id="PF02190">
    <property type="entry name" value="LON_substr_bdg"/>
    <property type="match status" value="1"/>
</dbReference>
<dbReference type="eggNOG" id="COG2802">
    <property type="taxonomic scope" value="Bacteria"/>
</dbReference>
<name>E1WY89_HALMS</name>
<evidence type="ECO:0000259" key="1">
    <source>
        <dbReference type="PROSITE" id="PS51787"/>
    </source>
</evidence>
<dbReference type="PROSITE" id="PS51787">
    <property type="entry name" value="LON_N"/>
    <property type="match status" value="1"/>
</dbReference>
<evidence type="ECO:0000313" key="2">
    <source>
        <dbReference type="EMBL" id="CBW27644.1"/>
    </source>
</evidence>
<accession>E1WY89</accession>
<dbReference type="SUPFAM" id="SSF88697">
    <property type="entry name" value="PUA domain-like"/>
    <property type="match status" value="1"/>
</dbReference>
<dbReference type="SMART" id="SM00464">
    <property type="entry name" value="LON"/>
    <property type="match status" value="1"/>
</dbReference>
<proteinExistence type="predicted"/>
<dbReference type="EMBL" id="FQ312005">
    <property type="protein sequence ID" value="CBW27644.1"/>
    <property type="molecule type" value="Genomic_DNA"/>
</dbReference>
<sequence length="226" mass="26317">METLRLPVLPIPNVVLFSRTSLPIYILEPVYIDMVKKCIRDNTPIAISKAVEIGREDYKVRYSPCDICGYGRPVILEENVDGTLKVLIKAIGRVRLLNVEQNLPYLVYEAEYFHDKIESEKLHGPQIQNLKKLLDNWLEVNILDSFERETFANSLTSIYHIIDYICMFLVQDPELRQLLLENNSLFERIQLLNSLFEEPSQFEESSLVVSAIKRYEEIEKTSRIAH</sequence>
<dbReference type="InterPro" id="IPR015947">
    <property type="entry name" value="PUA-like_sf"/>
</dbReference>